<dbReference type="SUPFAM" id="SSF46785">
    <property type="entry name" value="Winged helix' DNA-binding domain"/>
    <property type="match status" value="1"/>
</dbReference>
<protein>
    <submittedName>
        <fullName evidence="6">DNA-binding transcriptional regulator, LysR family</fullName>
    </submittedName>
</protein>
<dbReference type="PRINTS" id="PR00039">
    <property type="entry name" value="HTHLYSR"/>
</dbReference>
<dbReference type="InterPro" id="IPR036388">
    <property type="entry name" value="WH-like_DNA-bd_sf"/>
</dbReference>
<evidence type="ECO:0000313" key="6">
    <source>
        <dbReference type="EMBL" id="SFB10884.1"/>
    </source>
</evidence>
<gene>
    <name evidence="6" type="ORF">SAMN05216249_10995</name>
</gene>
<keyword evidence="3 6" id="KW-0238">DNA-binding</keyword>
<dbReference type="GO" id="GO:0003700">
    <property type="term" value="F:DNA-binding transcription factor activity"/>
    <property type="evidence" value="ECO:0007669"/>
    <property type="project" value="InterPro"/>
</dbReference>
<dbReference type="PANTHER" id="PTHR30126">
    <property type="entry name" value="HTH-TYPE TRANSCRIPTIONAL REGULATOR"/>
    <property type="match status" value="1"/>
</dbReference>
<dbReference type="InterPro" id="IPR000847">
    <property type="entry name" value="LysR_HTH_N"/>
</dbReference>
<keyword evidence="4" id="KW-0804">Transcription</keyword>
<organism evidence="6 7">
    <name type="scientific">Acetitomaculum ruminis DSM 5522</name>
    <dbReference type="NCBI Taxonomy" id="1120918"/>
    <lineage>
        <taxon>Bacteria</taxon>
        <taxon>Bacillati</taxon>
        <taxon>Bacillota</taxon>
        <taxon>Clostridia</taxon>
        <taxon>Lachnospirales</taxon>
        <taxon>Lachnospiraceae</taxon>
        <taxon>Acetitomaculum</taxon>
    </lineage>
</organism>
<dbReference type="InterPro" id="IPR036390">
    <property type="entry name" value="WH_DNA-bd_sf"/>
</dbReference>
<reference evidence="6 7" key="1">
    <citation type="submission" date="2016-10" db="EMBL/GenBank/DDBJ databases">
        <authorList>
            <person name="de Groot N.N."/>
        </authorList>
    </citation>
    <scope>NUCLEOTIDE SEQUENCE [LARGE SCALE GENOMIC DNA]</scope>
    <source>
        <strain evidence="6 7">DSM 5522</strain>
    </source>
</reference>
<dbReference type="FunFam" id="1.10.10.10:FF:000001">
    <property type="entry name" value="LysR family transcriptional regulator"/>
    <property type="match status" value="1"/>
</dbReference>
<evidence type="ECO:0000256" key="1">
    <source>
        <dbReference type="ARBA" id="ARBA00009437"/>
    </source>
</evidence>
<sequence length="280" mass="32275">MTNTQIKCFLMLADCLNFSLAAQNMEISQPTLSKHIKLLEDELKLKLFDRNNRKVILTRDGEIMYEAFRSMAKTLKEAQYKCKNKNEPAKKLSVGICQGWSVDIIPGITKKFREHIKEVVRGTANEIVDLLYKEEIDLILIPEYLVGSPKLEKMEKYLFSNTKANIYISRYKDVDNKSIEEIVSGEDLFIPEYKDDDMFCIFADDIIARNSLMPKSFKFVDSLNTMLNSVRFGLGCAIFFEVGYNSVEEEIIPLPLEKSNMEIYAAGRKKIIDIFKNLEV</sequence>
<evidence type="ECO:0000256" key="4">
    <source>
        <dbReference type="ARBA" id="ARBA00023163"/>
    </source>
</evidence>
<evidence type="ECO:0000313" key="7">
    <source>
        <dbReference type="Proteomes" id="UP000198838"/>
    </source>
</evidence>
<dbReference type="PROSITE" id="PS50931">
    <property type="entry name" value="HTH_LYSR"/>
    <property type="match status" value="1"/>
</dbReference>
<evidence type="ECO:0000259" key="5">
    <source>
        <dbReference type="PROSITE" id="PS50931"/>
    </source>
</evidence>
<dbReference type="RefSeq" id="WP_092872321.1">
    <property type="nucleotide sequence ID" value="NZ_FOJY01000009.1"/>
</dbReference>
<dbReference type="AlphaFoldDB" id="A0A1I0YC41"/>
<dbReference type="STRING" id="1120918.SAMN05216249_10995"/>
<name>A0A1I0YC41_9FIRM</name>
<feature type="domain" description="HTH lysR-type" evidence="5">
    <location>
        <begin position="1"/>
        <end position="58"/>
    </location>
</feature>
<keyword evidence="2" id="KW-0805">Transcription regulation</keyword>
<proteinExistence type="inferred from homology"/>
<dbReference type="GO" id="GO:0003677">
    <property type="term" value="F:DNA binding"/>
    <property type="evidence" value="ECO:0007669"/>
    <property type="project" value="UniProtKB-KW"/>
</dbReference>
<dbReference type="Pfam" id="PF00126">
    <property type="entry name" value="HTH_1"/>
    <property type="match status" value="1"/>
</dbReference>
<dbReference type="Proteomes" id="UP000198838">
    <property type="component" value="Unassembled WGS sequence"/>
</dbReference>
<accession>A0A1I0YC41</accession>
<dbReference type="EMBL" id="FOJY01000009">
    <property type="protein sequence ID" value="SFB10884.1"/>
    <property type="molecule type" value="Genomic_DNA"/>
</dbReference>
<comment type="similarity">
    <text evidence="1">Belongs to the LysR transcriptional regulatory family.</text>
</comment>
<keyword evidence="7" id="KW-1185">Reference proteome</keyword>
<dbReference type="Gene3D" id="1.10.10.10">
    <property type="entry name" value="Winged helix-like DNA-binding domain superfamily/Winged helix DNA-binding domain"/>
    <property type="match status" value="1"/>
</dbReference>
<evidence type="ECO:0000256" key="2">
    <source>
        <dbReference type="ARBA" id="ARBA00023015"/>
    </source>
</evidence>
<evidence type="ECO:0000256" key="3">
    <source>
        <dbReference type="ARBA" id="ARBA00023125"/>
    </source>
</evidence>
<dbReference type="OrthoDB" id="119203at2"/>